<dbReference type="AlphaFoldDB" id="A0A5B0R1D6"/>
<feature type="region of interest" description="Disordered" evidence="1">
    <location>
        <begin position="287"/>
        <end position="309"/>
    </location>
</feature>
<dbReference type="GO" id="GO:0005634">
    <property type="term" value="C:nucleus"/>
    <property type="evidence" value="ECO:0007669"/>
    <property type="project" value="TreeGrafter"/>
</dbReference>
<dbReference type="PANTHER" id="PTHR31531">
    <property type="entry name" value="E3 UBIQUITIN-PROTEIN LIGASE E3D FAMILY MEMBER"/>
    <property type="match status" value="1"/>
</dbReference>
<dbReference type="GO" id="GO:0051865">
    <property type="term" value="P:protein autoubiquitination"/>
    <property type="evidence" value="ECO:0007669"/>
    <property type="project" value="TreeGrafter"/>
</dbReference>
<sequence length="510" mass="58224">MPSHEDGPTIAAENDWNWALEAQTRIGRVRIWLWRESPRAAKDQWALEDIRIRAKESADAVLVAIGNELIEIDVGTQLDLSQHKIEVKSRSRIEIGLKTFPQESKARMDRFENNTDRFGLSKLKNEGVGRICCGRCANELVDGLDDAGTKWFALPSEDWEEFVEYWVCHEDMKLKSGDDGSGGNGLRKPRRNEGFLGDWFLELDLNWIDAIVSDKNKSKTVGWRRQSRADNCRVSAGSLWSWPESLLISPPKRENAAHQSRKRHYVECNQCCFTLGEVEESYAKETIESQEATSPANNHDENSNRCPSGSKRRWIKLYKRAIRLTNDCDSKYDKDNHRGFEVSLIQDEISKLIESNGFYKVLIKNLADTRAIGLWIFCPTVWIRCRPMTIQNSQQKLKRSKLMYVLFNGDTSSDNQKKLEQFENGTPMQSVSSCKSAPQGSDRRIGEMSLPEDHFDLLLKKLAQGSIYQIGRSMFTPRSLGQPVLCSNQDPPVAGDDEELFQGIYQIAYL</sequence>
<dbReference type="GO" id="GO:0043161">
    <property type="term" value="P:proteasome-mediated ubiquitin-dependent protein catabolic process"/>
    <property type="evidence" value="ECO:0007669"/>
    <property type="project" value="TreeGrafter"/>
</dbReference>
<name>A0A5B0R1D6_PUCGR</name>
<dbReference type="GO" id="GO:0005829">
    <property type="term" value="C:cytosol"/>
    <property type="evidence" value="ECO:0007669"/>
    <property type="project" value="TreeGrafter"/>
</dbReference>
<dbReference type="GO" id="GO:0030332">
    <property type="term" value="F:cyclin binding"/>
    <property type="evidence" value="ECO:0007669"/>
    <property type="project" value="TreeGrafter"/>
</dbReference>
<accession>A0A5B0R1D6</accession>
<reference evidence="2 3" key="1">
    <citation type="submission" date="2019-05" db="EMBL/GenBank/DDBJ databases">
        <title>Emergence of the Ug99 lineage of the wheat stem rust pathogen through somatic hybridization.</title>
        <authorList>
            <person name="Li F."/>
            <person name="Upadhyaya N.M."/>
            <person name="Sperschneider J."/>
            <person name="Matny O."/>
            <person name="Nguyen-Phuc H."/>
            <person name="Mago R."/>
            <person name="Raley C."/>
            <person name="Miller M.E."/>
            <person name="Silverstein K.A.T."/>
            <person name="Henningsen E."/>
            <person name="Hirsch C.D."/>
            <person name="Visser B."/>
            <person name="Pretorius Z.A."/>
            <person name="Steffenson B.J."/>
            <person name="Schwessinger B."/>
            <person name="Dodds P.N."/>
            <person name="Figueroa M."/>
        </authorList>
    </citation>
    <scope>NUCLEOTIDE SEQUENCE [LARGE SCALE GENOMIC DNA]</scope>
    <source>
        <strain evidence="2">21-0</strain>
    </source>
</reference>
<evidence type="ECO:0000256" key="1">
    <source>
        <dbReference type="SAM" id="MobiDB-lite"/>
    </source>
</evidence>
<dbReference type="PANTHER" id="PTHR31531:SF2">
    <property type="entry name" value="E3 UBIQUITIN-PROTEIN LIGASE E3D"/>
    <property type="match status" value="1"/>
</dbReference>
<dbReference type="Proteomes" id="UP000324748">
    <property type="component" value="Unassembled WGS sequence"/>
</dbReference>
<dbReference type="OrthoDB" id="2495233at2759"/>
<protein>
    <submittedName>
        <fullName evidence="2">Uncharacterized protein</fullName>
    </submittedName>
</protein>
<keyword evidence="3" id="KW-1185">Reference proteome</keyword>
<dbReference type="EMBL" id="VSWC01000001">
    <property type="protein sequence ID" value="KAA1118724.1"/>
    <property type="molecule type" value="Genomic_DNA"/>
</dbReference>
<dbReference type="GO" id="GO:0031624">
    <property type="term" value="F:ubiquitin conjugating enzyme binding"/>
    <property type="evidence" value="ECO:0007669"/>
    <property type="project" value="TreeGrafter"/>
</dbReference>
<evidence type="ECO:0000313" key="2">
    <source>
        <dbReference type="EMBL" id="KAA1118724.1"/>
    </source>
</evidence>
<dbReference type="InterPro" id="IPR019193">
    <property type="entry name" value="UBQ-conj_enz_E2-bd_prot"/>
</dbReference>
<organism evidence="2 3">
    <name type="scientific">Puccinia graminis f. sp. tritici</name>
    <dbReference type="NCBI Taxonomy" id="56615"/>
    <lineage>
        <taxon>Eukaryota</taxon>
        <taxon>Fungi</taxon>
        <taxon>Dikarya</taxon>
        <taxon>Basidiomycota</taxon>
        <taxon>Pucciniomycotina</taxon>
        <taxon>Pucciniomycetes</taxon>
        <taxon>Pucciniales</taxon>
        <taxon>Pucciniaceae</taxon>
        <taxon>Puccinia</taxon>
    </lineage>
</organism>
<dbReference type="GO" id="GO:0061630">
    <property type="term" value="F:ubiquitin protein ligase activity"/>
    <property type="evidence" value="ECO:0007669"/>
    <property type="project" value="TreeGrafter"/>
</dbReference>
<proteinExistence type="predicted"/>
<evidence type="ECO:0000313" key="3">
    <source>
        <dbReference type="Proteomes" id="UP000324748"/>
    </source>
</evidence>
<comment type="caution">
    <text evidence="2">The sequence shown here is derived from an EMBL/GenBank/DDBJ whole genome shotgun (WGS) entry which is preliminary data.</text>
</comment>
<dbReference type="Pfam" id="PF09814">
    <property type="entry name" value="HECT_2"/>
    <property type="match status" value="1"/>
</dbReference>
<gene>
    <name evidence="2" type="ORF">PGT21_003794</name>
</gene>
<dbReference type="GO" id="GO:0006513">
    <property type="term" value="P:protein monoubiquitination"/>
    <property type="evidence" value="ECO:0007669"/>
    <property type="project" value="TreeGrafter"/>
</dbReference>
<dbReference type="GO" id="GO:0000151">
    <property type="term" value="C:ubiquitin ligase complex"/>
    <property type="evidence" value="ECO:0007669"/>
    <property type="project" value="TreeGrafter"/>
</dbReference>
<dbReference type="GO" id="GO:0000209">
    <property type="term" value="P:protein polyubiquitination"/>
    <property type="evidence" value="ECO:0007669"/>
    <property type="project" value="TreeGrafter"/>
</dbReference>